<dbReference type="KEGG" id="sshi:J5U23_02772"/>
<evidence type="ECO:0000256" key="2">
    <source>
        <dbReference type="ARBA" id="ARBA00010138"/>
    </source>
</evidence>
<comment type="pathway">
    <text evidence="1 6 7">Purine metabolism; IMP biosynthesis via de novo pathway; N(1)-(5-phospho-D-ribosyl)glycinamide from 5-phospho-alpha-D-ribose 1-diphosphate: step 1/2.</text>
</comment>
<evidence type="ECO:0000256" key="5">
    <source>
        <dbReference type="ARBA" id="ARBA00022962"/>
    </source>
</evidence>
<dbReference type="PROSITE" id="PS51278">
    <property type="entry name" value="GATASE_TYPE_2"/>
    <property type="match status" value="1"/>
</dbReference>
<keyword evidence="6" id="KW-0004">4Fe-4S</keyword>
<sequence>MGNIHDKCGIFAVSSPKEVNIQLLVEGIRLLQHRGQESAGIAYAENGEILTIKGPGLVDEVFKENLNKFIKNGIGHVRYSTSGKSSIEEAQPLGDSGVVVAFNGTISNYYQFGSFKVDTEFIYRFFKQKLTFHSIPDTVKEFMRVVDGGYSVAILLNDEEIVVFRDPRGFHPVVLGFLEGSLVVSSEDSVIRQLGGSVLKHILPGEVIIMKNGKILYDKVIYEEEKSYATCSFEYIYFARPDSNIDGHSVYSARIRLGELLAEKHPANGDIVVPVPDSSRPIALGFSRKSRIPLEEPLVRTISSVRSFIMPTQDKRNEVLEEKFGVVVDAVRDKRIVLIDDSIVRGNTMKRIISMLRNAGAKEIHVRIGSPMIKYPCYMGIDFPKREELIAHNKSEREIGNELNADSIEFLSVEEMVQAIGRRDLCNACFSGIYPLKFKYNSTELERVFGK</sequence>
<dbReference type="RefSeq" id="WP_218266406.1">
    <property type="nucleotide sequence ID" value="NZ_CP077717.1"/>
</dbReference>
<organism evidence="9 10">
    <name type="scientific">Saccharolobus shibatae (strain ATCC 51178 / DSM 5389 / JCM 8931 / NBRC 15437 / B12)</name>
    <name type="common">Sulfolobus shibatae</name>
    <dbReference type="NCBI Taxonomy" id="523848"/>
    <lineage>
        <taxon>Archaea</taxon>
        <taxon>Thermoproteota</taxon>
        <taxon>Thermoprotei</taxon>
        <taxon>Sulfolobales</taxon>
        <taxon>Sulfolobaceae</taxon>
        <taxon>Saccharolobus</taxon>
    </lineage>
</organism>
<dbReference type="GeneID" id="65564248"/>
<dbReference type="EMBL" id="CP077717">
    <property type="protein sequence ID" value="QXJ29886.1"/>
    <property type="molecule type" value="Genomic_DNA"/>
</dbReference>
<keyword evidence="3 6" id="KW-0808">Transferase</keyword>
<keyword evidence="6" id="KW-0479">Metal-binding</keyword>
<feature type="binding site" evidence="6">
    <location>
        <position position="429"/>
    </location>
    <ligand>
        <name>[4Fe-4S] cluster</name>
        <dbReference type="ChEBI" id="CHEBI:49883"/>
    </ligand>
</feature>
<dbReference type="GO" id="GO:0009113">
    <property type="term" value="P:purine nucleobase biosynthetic process"/>
    <property type="evidence" value="ECO:0007669"/>
    <property type="project" value="UniProtKB-UniRule"/>
</dbReference>
<evidence type="ECO:0000256" key="6">
    <source>
        <dbReference type="HAMAP-Rule" id="MF_01931"/>
    </source>
</evidence>
<gene>
    <name evidence="6" type="primary">purF</name>
    <name evidence="9" type="ORF">J5U23_02772</name>
</gene>
<dbReference type="OrthoDB" id="5976at2157"/>
<reference evidence="9" key="1">
    <citation type="journal article" date="2021" name="Environ. Microbiol.">
        <title>New insights into the diversity and evolution of the archaeal mobilome from three complete genomes of Saccharolobus shibatae.</title>
        <authorList>
            <person name="Medvedeva S."/>
            <person name="Brandt D."/>
            <person name="Cvirkaite-Krupovic V."/>
            <person name="Liu Y."/>
            <person name="Severinov K."/>
            <person name="Ishino S."/>
            <person name="Ishino Y."/>
            <person name="Prangishvili D."/>
            <person name="Kalinowski J."/>
            <person name="Krupovic M."/>
        </authorList>
    </citation>
    <scope>NUCLEOTIDE SEQUENCE</scope>
    <source>
        <strain evidence="9">B12</strain>
    </source>
</reference>
<evidence type="ECO:0000256" key="1">
    <source>
        <dbReference type="ARBA" id="ARBA00005209"/>
    </source>
</evidence>
<comment type="cofactor">
    <cofactor evidence="6">
        <name>Mg(2+)</name>
        <dbReference type="ChEBI" id="CHEBI:18420"/>
    </cofactor>
    <text evidence="6">Binds 1 Mg(2+) ion per subunit.</text>
</comment>
<dbReference type="GO" id="GO:0004044">
    <property type="term" value="F:amidophosphoribosyltransferase activity"/>
    <property type="evidence" value="ECO:0007669"/>
    <property type="project" value="UniProtKB-UniRule"/>
</dbReference>
<dbReference type="CDD" id="cd06223">
    <property type="entry name" value="PRTases_typeI"/>
    <property type="match status" value="1"/>
</dbReference>
<evidence type="ECO:0000313" key="9">
    <source>
        <dbReference type="EMBL" id="QXJ29886.1"/>
    </source>
</evidence>
<proteinExistence type="inferred from homology"/>
<feature type="active site" description="Nucleophile" evidence="6">
    <location>
        <position position="8"/>
    </location>
</feature>
<feature type="binding site" evidence="6">
    <location>
        <position position="377"/>
    </location>
    <ligand>
        <name>[4Fe-4S] cluster</name>
        <dbReference type="ChEBI" id="CHEBI:49883"/>
    </ligand>
</feature>
<feature type="domain" description="Glutamine amidotransferase type-2" evidence="8">
    <location>
        <begin position="8"/>
        <end position="213"/>
    </location>
</feature>
<dbReference type="GO" id="GO:0051539">
    <property type="term" value="F:4 iron, 4 sulfur cluster binding"/>
    <property type="evidence" value="ECO:0007669"/>
    <property type="project" value="UniProtKB-KW"/>
</dbReference>
<keyword evidence="6" id="KW-0408">Iron</keyword>
<dbReference type="InterPro" id="IPR000836">
    <property type="entry name" value="PRTase_dom"/>
</dbReference>
<feature type="binding site" evidence="6">
    <location>
        <position position="341"/>
    </location>
    <ligand>
        <name>Mg(2+)</name>
        <dbReference type="ChEBI" id="CHEBI:18420"/>
    </ligand>
</feature>
<evidence type="ECO:0000256" key="4">
    <source>
        <dbReference type="ARBA" id="ARBA00022755"/>
    </source>
</evidence>
<dbReference type="Pfam" id="PF00156">
    <property type="entry name" value="Pribosyltran"/>
    <property type="match status" value="1"/>
</dbReference>
<dbReference type="UniPathway" id="UPA00074">
    <property type="reaction ID" value="UER00124"/>
</dbReference>
<dbReference type="GO" id="GO:0006189">
    <property type="term" value="P:'de novo' IMP biosynthetic process"/>
    <property type="evidence" value="ECO:0007669"/>
    <property type="project" value="UniProtKB-UniRule"/>
</dbReference>
<dbReference type="Proteomes" id="UP000694018">
    <property type="component" value="Chromosome"/>
</dbReference>
<dbReference type="AlphaFoldDB" id="A0A8F5BR03"/>
<accession>A0A8F5BR03</accession>
<comment type="cofactor">
    <cofactor evidence="6">
        <name>[4Fe-4S] cluster</name>
        <dbReference type="ChEBI" id="CHEBI:49883"/>
    </cofactor>
    <text evidence="6">Binds 1 [4Fe-4S] cluster per subunit.</text>
</comment>
<keyword evidence="6" id="KW-0460">Magnesium</keyword>
<keyword evidence="4 6" id="KW-0658">Purine biosynthesis</keyword>
<comment type="similarity">
    <text evidence="2 6 7">In the C-terminal section; belongs to the purine/pyrimidine phosphoribosyltransferase family.</text>
</comment>
<protein>
    <recommendedName>
        <fullName evidence="6">Amidophosphoribosyltransferase</fullName>
        <shortName evidence="6">ATase</shortName>
        <ecNumber evidence="6">2.4.2.14</ecNumber>
    </recommendedName>
    <alternativeName>
        <fullName evidence="6">Glutamine phosphoribosylpyrophosphate amidotransferase</fullName>
        <shortName evidence="6">GPATase</shortName>
    </alternativeName>
</protein>
<keyword evidence="5 6" id="KW-0315">Glutamine amidotransferase</keyword>
<evidence type="ECO:0000256" key="3">
    <source>
        <dbReference type="ARBA" id="ARBA00022679"/>
    </source>
</evidence>
<dbReference type="EC" id="2.4.2.14" evidence="6"/>
<feature type="binding site" evidence="6">
    <location>
        <position position="278"/>
    </location>
    <ligand>
        <name>Mg(2+)</name>
        <dbReference type="ChEBI" id="CHEBI:18420"/>
    </ligand>
</feature>
<feature type="binding site" evidence="6">
    <location>
        <position position="340"/>
    </location>
    <ligand>
        <name>Mg(2+)</name>
        <dbReference type="ChEBI" id="CHEBI:18420"/>
    </ligand>
</feature>
<keyword evidence="6 7" id="KW-0328">Glycosyltransferase</keyword>
<feature type="binding site" evidence="6">
    <location>
        <position position="426"/>
    </location>
    <ligand>
        <name>[4Fe-4S] cluster</name>
        <dbReference type="ChEBI" id="CHEBI:49883"/>
    </ligand>
</feature>
<dbReference type="HAMAP" id="MF_01931">
    <property type="entry name" value="PurF"/>
    <property type="match status" value="1"/>
</dbReference>
<evidence type="ECO:0000259" key="8">
    <source>
        <dbReference type="PROSITE" id="PS51278"/>
    </source>
</evidence>
<dbReference type="InterPro" id="IPR017932">
    <property type="entry name" value="GATase_2_dom"/>
</dbReference>
<dbReference type="PIRSF" id="PIRSF000485">
    <property type="entry name" value="Amd_phspho_trans"/>
    <property type="match status" value="1"/>
</dbReference>
<dbReference type="InterPro" id="IPR005854">
    <property type="entry name" value="PurF"/>
</dbReference>
<evidence type="ECO:0000256" key="7">
    <source>
        <dbReference type="PIRNR" id="PIRNR000485"/>
    </source>
</evidence>
<name>A0A8F5BR03_SACSH</name>
<evidence type="ECO:0000313" key="10">
    <source>
        <dbReference type="Proteomes" id="UP000694018"/>
    </source>
</evidence>
<dbReference type="GO" id="GO:0000287">
    <property type="term" value="F:magnesium ion binding"/>
    <property type="evidence" value="ECO:0007669"/>
    <property type="project" value="UniProtKB-UniRule"/>
</dbReference>
<feature type="binding site" evidence="6">
    <location>
        <position position="231"/>
    </location>
    <ligand>
        <name>[4Fe-4S] cluster</name>
        <dbReference type="ChEBI" id="CHEBI:49883"/>
    </ligand>
</feature>
<comment type="function">
    <text evidence="6">Catalyzes the formation of phosphoribosylamine from phosphoribosylpyrophosphate (PRPP) and glutamine.</text>
</comment>
<keyword evidence="6" id="KW-0411">Iron-sulfur</keyword>
<dbReference type="Pfam" id="PF13522">
    <property type="entry name" value="GATase_6"/>
    <property type="match status" value="1"/>
</dbReference>
<dbReference type="PANTHER" id="PTHR11907">
    <property type="entry name" value="AMIDOPHOSPHORIBOSYLTRANSFERASE"/>
    <property type="match status" value="1"/>
</dbReference>
<dbReference type="NCBIfam" id="TIGR01134">
    <property type="entry name" value="purF"/>
    <property type="match status" value="1"/>
</dbReference>
<comment type="catalytic activity">
    <reaction evidence="6 7">
        <text>5-phospho-beta-D-ribosylamine + L-glutamate + diphosphate = 5-phospho-alpha-D-ribose 1-diphosphate + L-glutamine + H2O</text>
        <dbReference type="Rhea" id="RHEA:14905"/>
        <dbReference type="ChEBI" id="CHEBI:15377"/>
        <dbReference type="ChEBI" id="CHEBI:29985"/>
        <dbReference type="ChEBI" id="CHEBI:33019"/>
        <dbReference type="ChEBI" id="CHEBI:58017"/>
        <dbReference type="ChEBI" id="CHEBI:58359"/>
        <dbReference type="ChEBI" id="CHEBI:58681"/>
        <dbReference type="EC" id="2.4.2.14"/>
    </reaction>
</comment>